<sequence length="195" mass="21018">MLANGENKKHAAADGVRINLKVKSHDGEMEEHVSTQEKTGGGLGFALTAFKAASVMEQSSLLIYKDEKVPSELKRAVMQGRTDKKLTQAQLAQMINEKPQIIQETISTTEEVFLAAEFPTVHVVEPSPIIITPSSIIAPMPDLLNLGLSGEDNSAIVPINQPASPIGLQAMKCLVTMSEVLGDHIWLASMATWSS</sequence>
<keyword evidence="1" id="KW-0238">DNA-binding</keyword>
<dbReference type="EMBL" id="BQNB010010099">
    <property type="protein sequence ID" value="GJS72720.1"/>
    <property type="molecule type" value="Genomic_DNA"/>
</dbReference>
<reference evidence="2" key="1">
    <citation type="journal article" date="2022" name="Int. J. Mol. Sci.">
        <title>Draft Genome of Tanacetum Coccineum: Genomic Comparison of Closely Related Tanacetum-Family Plants.</title>
        <authorList>
            <person name="Yamashiro T."/>
            <person name="Shiraishi A."/>
            <person name="Nakayama K."/>
            <person name="Satake H."/>
        </authorList>
    </citation>
    <scope>NUCLEOTIDE SEQUENCE</scope>
</reference>
<evidence type="ECO:0000313" key="2">
    <source>
        <dbReference type="EMBL" id="GJS72720.1"/>
    </source>
</evidence>
<keyword evidence="3" id="KW-1185">Reference proteome</keyword>
<dbReference type="Proteomes" id="UP001151760">
    <property type="component" value="Unassembled WGS sequence"/>
</dbReference>
<dbReference type="Gene3D" id="1.10.260.40">
    <property type="entry name" value="lambda repressor-like DNA-binding domains"/>
    <property type="match status" value="1"/>
</dbReference>
<protein>
    <submittedName>
        <fullName evidence="2">Uncharacterized protein</fullName>
    </submittedName>
</protein>
<organism evidence="2 3">
    <name type="scientific">Tanacetum coccineum</name>
    <dbReference type="NCBI Taxonomy" id="301880"/>
    <lineage>
        <taxon>Eukaryota</taxon>
        <taxon>Viridiplantae</taxon>
        <taxon>Streptophyta</taxon>
        <taxon>Embryophyta</taxon>
        <taxon>Tracheophyta</taxon>
        <taxon>Spermatophyta</taxon>
        <taxon>Magnoliopsida</taxon>
        <taxon>eudicotyledons</taxon>
        <taxon>Gunneridae</taxon>
        <taxon>Pentapetalae</taxon>
        <taxon>asterids</taxon>
        <taxon>campanulids</taxon>
        <taxon>Asterales</taxon>
        <taxon>Asteraceae</taxon>
        <taxon>Asteroideae</taxon>
        <taxon>Anthemideae</taxon>
        <taxon>Anthemidinae</taxon>
        <taxon>Tanacetum</taxon>
    </lineage>
</organism>
<dbReference type="InterPro" id="IPR010982">
    <property type="entry name" value="Lambda_DNA-bd_dom_sf"/>
</dbReference>
<evidence type="ECO:0000256" key="1">
    <source>
        <dbReference type="ARBA" id="ARBA00023125"/>
    </source>
</evidence>
<name>A0ABQ4Y4Y6_9ASTR</name>
<dbReference type="PANTHER" id="PTHR10245">
    <property type="entry name" value="ENDOTHELIAL DIFFERENTIATION-RELATED FACTOR 1 MULTIPROTEIN BRIDGING FACTOR 1"/>
    <property type="match status" value="1"/>
</dbReference>
<gene>
    <name evidence="2" type="ORF">Tco_0705561</name>
</gene>
<dbReference type="PANTHER" id="PTHR10245:SF117">
    <property type="entry name" value="MULTIPROTEIN-BRIDGING FACTOR 1B"/>
    <property type="match status" value="1"/>
</dbReference>
<proteinExistence type="predicted"/>
<accession>A0ABQ4Y4Y6</accession>
<reference evidence="2" key="2">
    <citation type="submission" date="2022-01" db="EMBL/GenBank/DDBJ databases">
        <authorList>
            <person name="Yamashiro T."/>
            <person name="Shiraishi A."/>
            <person name="Satake H."/>
            <person name="Nakayama K."/>
        </authorList>
    </citation>
    <scope>NUCLEOTIDE SEQUENCE</scope>
</reference>
<evidence type="ECO:0000313" key="3">
    <source>
        <dbReference type="Proteomes" id="UP001151760"/>
    </source>
</evidence>
<comment type="caution">
    <text evidence="2">The sequence shown here is derived from an EMBL/GenBank/DDBJ whole genome shotgun (WGS) entry which is preliminary data.</text>
</comment>